<sequence>MDGFGRLSEMDNGHWCGNMINVVVLRWSIKGLVVNIKTNFNNRATLHQLEGSLNGVSGRFEWIVDPKLGGVSHRMFPPNGTINGISSKP</sequence>
<comment type="caution">
    <text evidence="1">The sequence shown here is derived from an EMBL/GenBank/DDBJ whole genome shotgun (WGS) entry which is preliminary data.</text>
</comment>
<keyword evidence="2" id="KW-1185">Reference proteome</keyword>
<protein>
    <submittedName>
        <fullName evidence="1">Uncharacterized protein</fullName>
    </submittedName>
</protein>
<organism evidence="1 2">
    <name type="scientific">Gilliamella apicola</name>
    <dbReference type="NCBI Taxonomy" id="1196095"/>
    <lineage>
        <taxon>Bacteria</taxon>
        <taxon>Pseudomonadati</taxon>
        <taxon>Pseudomonadota</taxon>
        <taxon>Gammaproteobacteria</taxon>
        <taxon>Orbales</taxon>
        <taxon>Orbaceae</taxon>
        <taxon>Gilliamella</taxon>
    </lineage>
</organism>
<gene>
    <name evidence="1" type="ORF">DKK70_09670</name>
</gene>
<dbReference type="AlphaFoldDB" id="A0A2V4E165"/>
<evidence type="ECO:0000313" key="2">
    <source>
        <dbReference type="Proteomes" id="UP000247932"/>
    </source>
</evidence>
<dbReference type="Proteomes" id="UP000247932">
    <property type="component" value="Unassembled WGS sequence"/>
</dbReference>
<evidence type="ECO:0000313" key="1">
    <source>
        <dbReference type="EMBL" id="PXZ06912.1"/>
    </source>
</evidence>
<name>A0A2V4E165_9GAMM</name>
<reference evidence="1 2" key="1">
    <citation type="submission" date="2018-05" db="EMBL/GenBank/DDBJ databases">
        <title>Reference genomes for bee gut microbiota database.</title>
        <authorList>
            <person name="Ellegaard K.M."/>
        </authorList>
    </citation>
    <scope>NUCLEOTIDE SEQUENCE [LARGE SCALE GENOMIC DNA]</scope>
    <source>
        <strain evidence="1 2">ESL0182</strain>
    </source>
</reference>
<accession>A0A2V4E165</accession>
<dbReference type="EMBL" id="QGLR01000011">
    <property type="protein sequence ID" value="PXZ06912.1"/>
    <property type="molecule type" value="Genomic_DNA"/>
</dbReference>
<proteinExistence type="predicted"/>